<dbReference type="InterPro" id="IPR058593">
    <property type="entry name" value="ARB_07466-like_C"/>
</dbReference>
<dbReference type="EMBL" id="BAAAPN010000103">
    <property type="protein sequence ID" value="GAA1775015.1"/>
    <property type="molecule type" value="Genomic_DNA"/>
</dbReference>
<feature type="domain" description="ARB-07466-like C-terminal" evidence="3">
    <location>
        <begin position="57"/>
        <end position="169"/>
    </location>
</feature>
<dbReference type="Gene3D" id="1.10.101.10">
    <property type="entry name" value="PGBD-like superfamily/PGBD"/>
    <property type="match status" value="2"/>
</dbReference>
<feature type="chain" id="PRO_5045902468" description="Peptidoglycan-binding protein" evidence="1">
    <location>
        <begin position="27"/>
        <end position="369"/>
    </location>
</feature>
<dbReference type="Pfam" id="PF01471">
    <property type="entry name" value="PG_binding_1"/>
    <property type="match status" value="2"/>
</dbReference>
<dbReference type="InterPro" id="IPR036365">
    <property type="entry name" value="PGBD-like_sf"/>
</dbReference>
<proteinExistence type="predicted"/>
<evidence type="ECO:0008006" key="6">
    <source>
        <dbReference type="Google" id="ProtNLM"/>
    </source>
</evidence>
<comment type="caution">
    <text evidence="4">The sequence shown here is derived from an EMBL/GenBank/DDBJ whole genome shotgun (WGS) entry which is preliminary data.</text>
</comment>
<keyword evidence="1" id="KW-0732">Signal</keyword>
<dbReference type="Proteomes" id="UP001501475">
    <property type="component" value="Unassembled WGS sequence"/>
</dbReference>
<gene>
    <name evidence="4" type="ORF">GCM10009810_34890</name>
</gene>
<dbReference type="Pfam" id="PF26571">
    <property type="entry name" value="VldE"/>
    <property type="match status" value="1"/>
</dbReference>
<sequence>MPIRPRRAAVAATAAALGFVPIAAFAAVPPPPTPPQPLPSAVDVLDPSYEPQTTCDQVTKPGVADFATLMSTHYNRLSYGTVRPCQSDDSQHYDGRALDWMLNAGNAADKEIADAVTTWLTKPVNGVYGANARRFGIMFIVWNHKVWKAYRNPETWSTYTGAVPHTDHIHFSFFWDGACKRTSWWTGVALKTWSAAKCSTATGPLVSVDTEFTKYKDTVLKPGATGAAVTLAQKNLPGVTVDGDYGPQTTAAVRKFQTKWSLNVNGWVNKGVWNQMERLQYPLIKYRTTTVLRSGMTGQAVKDAQRALRVTQDGEFGSSTLAAVKRVQGKYRIAQTGVIRALTWAALDEELRSRMRQAEFDRELERALS</sequence>
<evidence type="ECO:0000259" key="3">
    <source>
        <dbReference type="Pfam" id="PF26571"/>
    </source>
</evidence>
<dbReference type="InterPro" id="IPR002477">
    <property type="entry name" value="Peptidoglycan-bd-like"/>
</dbReference>
<dbReference type="InterPro" id="IPR036366">
    <property type="entry name" value="PGBDSf"/>
</dbReference>
<protein>
    <recommendedName>
        <fullName evidence="6">Peptidoglycan-binding protein</fullName>
    </recommendedName>
</protein>
<dbReference type="SUPFAM" id="SSF47090">
    <property type="entry name" value="PGBD-like"/>
    <property type="match status" value="2"/>
</dbReference>
<evidence type="ECO:0000259" key="2">
    <source>
        <dbReference type="Pfam" id="PF01471"/>
    </source>
</evidence>
<name>A0ABP4XA92_9MICO</name>
<accession>A0ABP4XA92</accession>
<keyword evidence="5" id="KW-1185">Reference proteome</keyword>
<feature type="signal peptide" evidence="1">
    <location>
        <begin position="1"/>
        <end position="26"/>
    </location>
</feature>
<organism evidence="4 5">
    <name type="scientific">Nostocoides vanveenii</name>
    <dbReference type="NCBI Taxonomy" id="330835"/>
    <lineage>
        <taxon>Bacteria</taxon>
        <taxon>Bacillati</taxon>
        <taxon>Actinomycetota</taxon>
        <taxon>Actinomycetes</taxon>
        <taxon>Micrococcales</taxon>
        <taxon>Intrasporangiaceae</taxon>
        <taxon>Nostocoides</taxon>
    </lineage>
</organism>
<feature type="domain" description="Peptidoglycan binding-like" evidence="2">
    <location>
        <begin position="299"/>
        <end position="347"/>
    </location>
</feature>
<reference evidence="5" key="1">
    <citation type="journal article" date="2019" name="Int. J. Syst. Evol. Microbiol.">
        <title>The Global Catalogue of Microorganisms (GCM) 10K type strain sequencing project: providing services to taxonomists for standard genome sequencing and annotation.</title>
        <authorList>
            <consortium name="The Broad Institute Genomics Platform"/>
            <consortium name="The Broad Institute Genome Sequencing Center for Infectious Disease"/>
            <person name="Wu L."/>
            <person name="Ma J."/>
        </authorList>
    </citation>
    <scope>NUCLEOTIDE SEQUENCE [LARGE SCALE GENOMIC DNA]</scope>
    <source>
        <strain evidence="5">JCM 15591</strain>
    </source>
</reference>
<evidence type="ECO:0000256" key="1">
    <source>
        <dbReference type="SAM" id="SignalP"/>
    </source>
</evidence>
<feature type="domain" description="Peptidoglycan binding-like" evidence="2">
    <location>
        <begin position="238"/>
        <end position="276"/>
    </location>
</feature>
<dbReference type="RefSeq" id="WP_344068728.1">
    <property type="nucleotide sequence ID" value="NZ_BAAAPN010000103.1"/>
</dbReference>
<evidence type="ECO:0000313" key="4">
    <source>
        <dbReference type="EMBL" id="GAA1775015.1"/>
    </source>
</evidence>
<evidence type="ECO:0000313" key="5">
    <source>
        <dbReference type="Proteomes" id="UP001501475"/>
    </source>
</evidence>